<dbReference type="EMBL" id="LR134363">
    <property type="protein sequence ID" value="VEG73702.1"/>
    <property type="molecule type" value="Genomic_DNA"/>
</dbReference>
<evidence type="ECO:0008006" key="3">
    <source>
        <dbReference type="Google" id="ProtNLM"/>
    </source>
</evidence>
<proteinExistence type="predicted"/>
<keyword evidence="2" id="KW-1185">Reference proteome</keyword>
<dbReference type="RefSeq" id="WP_026426680.1">
    <property type="nucleotide sequence ID" value="NZ_CBCRWE010000055.1"/>
</dbReference>
<sequence length="197" mass="22531">MGRSIQRRGSRRRTRTTLLLVTNGAKTEKAYLEALKKQVSHQSGLSIKTSWQDGKEPETILEDLRRSRGGLDEVDEVWIIVDHDGQDRRRFLDACRRVKGTKVFGVISVPCFEVWLNAHYEQVRRYQDQEQAQRHYRELTGLSARQGKALPQDFPFNRSAEAAERCCLQGTSLPGINMQGPCPSTTMPHLLRRLGLL</sequence>
<dbReference type="KEGG" id="asla:NCTC11923_00311"/>
<dbReference type="STRING" id="1278298.GCA_000428685_01502"/>
<name>A0A3S4WIK0_9ACTO</name>
<organism evidence="1 2">
    <name type="scientific">Actinomyces slackii</name>
    <dbReference type="NCBI Taxonomy" id="52774"/>
    <lineage>
        <taxon>Bacteria</taxon>
        <taxon>Bacillati</taxon>
        <taxon>Actinomycetota</taxon>
        <taxon>Actinomycetes</taxon>
        <taxon>Actinomycetales</taxon>
        <taxon>Actinomycetaceae</taxon>
        <taxon>Actinomyces</taxon>
    </lineage>
</organism>
<evidence type="ECO:0000313" key="1">
    <source>
        <dbReference type="EMBL" id="VEG73702.1"/>
    </source>
</evidence>
<reference evidence="1 2" key="1">
    <citation type="submission" date="2018-12" db="EMBL/GenBank/DDBJ databases">
        <authorList>
            <consortium name="Pathogen Informatics"/>
        </authorList>
    </citation>
    <scope>NUCLEOTIDE SEQUENCE [LARGE SCALE GENOMIC DNA]</scope>
    <source>
        <strain evidence="1 2">NCTC11923</strain>
    </source>
</reference>
<protein>
    <recommendedName>
        <fullName evidence="3">RloB-like protein</fullName>
    </recommendedName>
</protein>
<dbReference type="AlphaFoldDB" id="A0A3S4WIK0"/>
<dbReference type="Proteomes" id="UP000276899">
    <property type="component" value="Chromosome"/>
</dbReference>
<gene>
    <name evidence="1" type="ORF">NCTC11923_00311</name>
</gene>
<dbReference type="Pfam" id="PF13707">
    <property type="entry name" value="RloB"/>
    <property type="match status" value="1"/>
</dbReference>
<dbReference type="InterPro" id="IPR025591">
    <property type="entry name" value="RloB"/>
</dbReference>
<accession>A0A3S4WIK0</accession>
<evidence type="ECO:0000313" key="2">
    <source>
        <dbReference type="Proteomes" id="UP000276899"/>
    </source>
</evidence>